<evidence type="ECO:0000313" key="2">
    <source>
        <dbReference type="Proteomes" id="UP000008792"/>
    </source>
</evidence>
<protein>
    <submittedName>
        <fullName evidence="1">Uncharacterized protein, isoform C</fullName>
    </submittedName>
</protein>
<dbReference type="InParanoid" id="A0A0Q9WGS1"/>
<gene>
    <name evidence="1" type="primary">Dvir\GJ26661</name>
    <name evidence="1" type="ORF">Dvir_GJ26661</name>
</gene>
<reference evidence="1 2" key="1">
    <citation type="journal article" date="2007" name="Nature">
        <title>Evolution of genes and genomes on the Drosophila phylogeny.</title>
        <authorList>
            <consortium name="Drosophila 12 Genomes Consortium"/>
            <person name="Clark A.G."/>
            <person name="Eisen M.B."/>
            <person name="Smith D.R."/>
            <person name="Bergman C.M."/>
            <person name="Oliver B."/>
            <person name="Markow T.A."/>
            <person name="Kaufman T.C."/>
            <person name="Kellis M."/>
            <person name="Gelbart W."/>
            <person name="Iyer V.N."/>
            <person name="Pollard D.A."/>
            <person name="Sackton T.B."/>
            <person name="Larracuente A.M."/>
            <person name="Singh N.D."/>
            <person name="Abad J.P."/>
            <person name="Abt D.N."/>
            <person name="Adryan B."/>
            <person name="Aguade M."/>
            <person name="Akashi H."/>
            <person name="Anderson W.W."/>
            <person name="Aquadro C.F."/>
            <person name="Ardell D.H."/>
            <person name="Arguello R."/>
            <person name="Artieri C.G."/>
            <person name="Barbash D.A."/>
            <person name="Barker D."/>
            <person name="Barsanti P."/>
            <person name="Batterham P."/>
            <person name="Batzoglou S."/>
            <person name="Begun D."/>
            <person name="Bhutkar A."/>
            <person name="Blanco E."/>
            <person name="Bosak S.A."/>
            <person name="Bradley R.K."/>
            <person name="Brand A.D."/>
            <person name="Brent M.R."/>
            <person name="Brooks A.N."/>
            <person name="Brown R.H."/>
            <person name="Butlin R.K."/>
            <person name="Caggese C."/>
            <person name="Calvi B.R."/>
            <person name="Bernardo de Carvalho A."/>
            <person name="Caspi A."/>
            <person name="Castrezana S."/>
            <person name="Celniker S.E."/>
            <person name="Chang J.L."/>
            <person name="Chapple C."/>
            <person name="Chatterji S."/>
            <person name="Chinwalla A."/>
            <person name="Civetta A."/>
            <person name="Clifton S.W."/>
            <person name="Comeron J.M."/>
            <person name="Costello J.C."/>
            <person name="Coyne J.A."/>
            <person name="Daub J."/>
            <person name="David R.G."/>
            <person name="Delcher A.L."/>
            <person name="Delehaunty K."/>
            <person name="Do C.B."/>
            <person name="Ebling H."/>
            <person name="Edwards K."/>
            <person name="Eickbush T."/>
            <person name="Evans J.D."/>
            <person name="Filipski A."/>
            <person name="Findeiss S."/>
            <person name="Freyhult E."/>
            <person name="Fulton L."/>
            <person name="Fulton R."/>
            <person name="Garcia A.C."/>
            <person name="Gardiner A."/>
            <person name="Garfield D.A."/>
            <person name="Garvin B.E."/>
            <person name="Gibson G."/>
            <person name="Gilbert D."/>
            <person name="Gnerre S."/>
            <person name="Godfrey J."/>
            <person name="Good R."/>
            <person name="Gotea V."/>
            <person name="Gravely B."/>
            <person name="Greenberg A.J."/>
            <person name="Griffiths-Jones S."/>
            <person name="Gross S."/>
            <person name="Guigo R."/>
            <person name="Gustafson E.A."/>
            <person name="Haerty W."/>
            <person name="Hahn M.W."/>
            <person name="Halligan D.L."/>
            <person name="Halpern A.L."/>
            <person name="Halter G.M."/>
            <person name="Han M.V."/>
            <person name="Heger A."/>
            <person name="Hillier L."/>
            <person name="Hinrichs A.S."/>
            <person name="Holmes I."/>
            <person name="Hoskins R.A."/>
            <person name="Hubisz M.J."/>
            <person name="Hultmark D."/>
            <person name="Huntley M.A."/>
            <person name="Jaffe D.B."/>
            <person name="Jagadeeshan S."/>
            <person name="Jeck W.R."/>
            <person name="Johnson J."/>
            <person name="Jones C.D."/>
            <person name="Jordan W.C."/>
            <person name="Karpen G.H."/>
            <person name="Kataoka E."/>
            <person name="Keightley P.D."/>
            <person name="Kheradpour P."/>
            <person name="Kirkness E.F."/>
            <person name="Koerich L.B."/>
            <person name="Kristiansen K."/>
            <person name="Kudrna D."/>
            <person name="Kulathinal R.J."/>
            <person name="Kumar S."/>
            <person name="Kwok R."/>
            <person name="Lander E."/>
            <person name="Langley C.H."/>
            <person name="Lapoint R."/>
            <person name="Lazzaro B.P."/>
            <person name="Lee S.J."/>
            <person name="Levesque L."/>
            <person name="Li R."/>
            <person name="Lin C.F."/>
            <person name="Lin M.F."/>
            <person name="Lindblad-Toh K."/>
            <person name="Llopart A."/>
            <person name="Long M."/>
            <person name="Low L."/>
            <person name="Lozovsky E."/>
            <person name="Lu J."/>
            <person name="Luo M."/>
            <person name="Machado C.A."/>
            <person name="Makalowski W."/>
            <person name="Marzo M."/>
            <person name="Matsuda M."/>
            <person name="Matzkin L."/>
            <person name="McAllister B."/>
            <person name="McBride C.S."/>
            <person name="McKernan B."/>
            <person name="McKernan K."/>
            <person name="Mendez-Lago M."/>
            <person name="Minx P."/>
            <person name="Mollenhauer M.U."/>
            <person name="Montooth K."/>
            <person name="Mount S.M."/>
            <person name="Mu X."/>
            <person name="Myers E."/>
            <person name="Negre B."/>
            <person name="Newfeld S."/>
            <person name="Nielsen R."/>
            <person name="Noor M.A."/>
            <person name="O'Grady P."/>
            <person name="Pachter L."/>
            <person name="Papaceit M."/>
            <person name="Parisi M.J."/>
            <person name="Parisi M."/>
            <person name="Parts L."/>
            <person name="Pedersen J.S."/>
            <person name="Pesole G."/>
            <person name="Phillippy A.M."/>
            <person name="Ponting C.P."/>
            <person name="Pop M."/>
            <person name="Porcelli D."/>
            <person name="Powell J.R."/>
            <person name="Prohaska S."/>
            <person name="Pruitt K."/>
            <person name="Puig M."/>
            <person name="Quesneville H."/>
            <person name="Ram K.R."/>
            <person name="Rand D."/>
            <person name="Rasmussen M.D."/>
            <person name="Reed L.K."/>
            <person name="Reenan R."/>
            <person name="Reily A."/>
            <person name="Remington K.A."/>
            <person name="Rieger T.T."/>
            <person name="Ritchie M.G."/>
            <person name="Robin C."/>
            <person name="Rogers Y.H."/>
            <person name="Rohde C."/>
            <person name="Rozas J."/>
            <person name="Rubenfield M.J."/>
            <person name="Ruiz A."/>
            <person name="Russo S."/>
            <person name="Salzberg S.L."/>
            <person name="Sanchez-Gracia A."/>
            <person name="Saranga D.J."/>
            <person name="Sato H."/>
            <person name="Schaeffer S.W."/>
            <person name="Schatz M.C."/>
            <person name="Schlenke T."/>
            <person name="Schwartz R."/>
            <person name="Segarra C."/>
            <person name="Singh R.S."/>
            <person name="Sirot L."/>
            <person name="Sirota M."/>
            <person name="Sisneros N.B."/>
            <person name="Smith C.D."/>
            <person name="Smith T.F."/>
            <person name="Spieth J."/>
            <person name="Stage D.E."/>
            <person name="Stark A."/>
            <person name="Stephan W."/>
            <person name="Strausberg R.L."/>
            <person name="Strempel S."/>
            <person name="Sturgill D."/>
            <person name="Sutton G."/>
            <person name="Sutton G.G."/>
            <person name="Tao W."/>
            <person name="Teichmann S."/>
            <person name="Tobari Y.N."/>
            <person name="Tomimura Y."/>
            <person name="Tsolas J.M."/>
            <person name="Valente V.L."/>
            <person name="Venter E."/>
            <person name="Venter J.C."/>
            <person name="Vicario S."/>
            <person name="Vieira F.G."/>
            <person name="Vilella A.J."/>
            <person name="Villasante A."/>
            <person name="Walenz B."/>
            <person name="Wang J."/>
            <person name="Wasserman M."/>
            <person name="Watts T."/>
            <person name="Wilson D."/>
            <person name="Wilson R.K."/>
            <person name="Wing R.A."/>
            <person name="Wolfner M.F."/>
            <person name="Wong A."/>
            <person name="Wong G.K."/>
            <person name="Wu C.I."/>
            <person name="Wu G."/>
            <person name="Yamamoto D."/>
            <person name="Yang H.P."/>
            <person name="Yang S.P."/>
            <person name="Yorke J.A."/>
            <person name="Yoshida K."/>
            <person name="Zdobnov E."/>
            <person name="Zhang P."/>
            <person name="Zhang Y."/>
            <person name="Zimin A.V."/>
            <person name="Baldwin J."/>
            <person name="Abdouelleil A."/>
            <person name="Abdulkadir J."/>
            <person name="Abebe A."/>
            <person name="Abera B."/>
            <person name="Abreu J."/>
            <person name="Acer S.C."/>
            <person name="Aftuck L."/>
            <person name="Alexander A."/>
            <person name="An P."/>
            <person name="Anderson E."/>
            <person name="Anderson S."/>
            <person name="Arachi H."/>
            <person name="Azer M."/>
            <person name="Bachantsang P."/>
            <person name="Barry A."/>
            <person name="Bayul T."/>
            <person name="Berlin A."/>
            <person name="Bessette D."/>
            <person name="Bloom T."/>
            <person name="Blye J."/>
            <person name="Boguslavskiy L."/>
            <person name="Bonnet C."/>
            <person name="Boukhgalter B."/>
            <person name="Bourzgui I."/>
            <person name="Brown A."/>
            <person name="Cahill P."/>
            <person name="Channer S."/>
            <person name="Cheshatsang Y."/>
            <person name="Chuda L."/>
            <person name="Citroen M."/>
            <person name="Collymore A."/>
            <person name="Cooke P."/>
            <person name="Costello M."/>
            <person name="D'Aco K."/>
            <person name="Daza R."/>
            <person name="De Haan G."/>
            <person name="DeGray S."/>
            <person name="DeMaso C."/>
            <person name="Dhargay N."/>
            <person name="Dooley K."/>
            <person name="Dooley E."/>
            <person name="Doricent M."/>
            <person name="Dorje P."/>
            <person name="Dorjee K."/>
            <person name="Dupes A."/>
            <person name="Elong R."/>
            <person name="Falk J."/>
            <person name="Farina A."/>
            <person name="Faro S."/>
            <person name="Ferguson D."/>
            <person name="Fisher S."/>
            <person name="Foley C.D."/>
            <person name="Franke A."/>
            <person name="Friedrich D."/>
            <person name="Gadbois L."/>
            <person name="Gearin G."/>
            <person name="Gearin C.R."/>
            <person name="Giannoukos G."/>
            <person name="Goode T."/>
            <person name="Graham J."/>
            <person name="Grandbois E."/>
            <person name="Grewal S."/>
            <person name="Gyaltsen K."/>
            <person name="Hafez N."/>
            <person name="Hagos B."/>
            <person name="Hall J."/>
            <person name="Henson C."/>
            <person name="Hollinger A."/>
            <person name="Honan T."/>
            <person name="Huard M.D."/>
            <person name="Hughes L."/>
            <person name="Hurhula B."/>
            <person name="Husby M.E."/>
            <person name="Kamat A."/>
            <person name="Kanga B."/>
            <person name="Kashin S."/>
            <person name="Khazanovich D."/>
            <person name="Kisner P."/>
            <person name="Lance K."/>
            <person name="Lara M."/>
            <person name="Lee W."/>
            <person name="Lennon N."/>
            <person name="Letendre F."/>
            <person name="LeVine R."/>
            <person name="Lipovsky A."/>
            <person name="Liu X."/>
            <person name="Liu J."/>
            <person name="Liu S."/>
            <person name="Lokyitsang T."/>
            <person name="Lokyitsang Y."/>
            <person name="Lubonja R."/>
            <person name="Lui A."/>
            <person name="MacDonald P."/>
            <person name="Magnisalis V."/>
            <person name="Maru K."/>
            <person name="Matthews C."/>
            <person name="McCusker W."/>
            <person name="McDonough S."/>
            <person name="Mehta T."/>
            <person name="Meldrim J."/>
            <person name="Meneus L."/>
            <person name="Mihai O."/>
            <person name="Mihalev A."/>
            <person name="Mihova T."/>
            <person name="Mittelman R."/>
            <person name="Mlenga V."/>
            <person name="Montmayeur A."/>
            <person name="Mulrain L."/>
            <person name="Navidi A."/>
            <person name="Naylor J."/>
            <person name="Negash T."/>
            <person name="Nguyen T."/>
            <person name="Nguyen N."/>
            <person name="Nicol R."/>
            <person name="Norbu C."/>
            <person name="Norbu N."/>
            <person name="Novod N."/>
            <person name="O'Neill B."/>
            <person name="Osman S."/>
            <person name="Markiewicz E."/>
            <person name="Oyono O.L."/>
            <person name="Patti C."/>
            <person name="Phunkhang P."/>
            <person name="Pierre F."/>
            <person name="Priest M."/>
            <person name="Raghuraman S."/>
            <person name="Rege F."/>
            <person name="Reyes R."/>
            <person name="Rise C."/>
            <person name="Rogov P."/>
            <person name="Ross K."/>
            <person name="Ryan E."/>
            <person name="Settipalli S."/>
            <person name="Shea T."/>
            <person name="Sherpa N."/>
            <person name="Shi L."/>
            <person name="Shih D."/>
            <person name="Sparrow T."/>
            <person name="Spaulding J."/>
            <person name="Stalker J."/>
            <person name="Stange-Thomann N."/>
            <person name="Stavropoulos S."/>
            <person name="Stone C."/>
            <person name="Strader C."/>
            <person name="Tesfaye S."/>
            <person name="Thomson T."/>
            <person name="Thoulutsang Y."/>
            <person name="Thoulutsang D."/>
            <person name="Topham K."/>
            <person name="Topping I."/>
            <person name="Tsamla T."/>
            <person name="Vassiliev H."/>
            <person name="Vo A."/>
            <person name="Wangchuk T."/>
            <person name="Wangdi T."/>
            <person name="Weiand M."/>
            <person name="Wilkinson J."/>
            <person name="Wilson A."/>
            <person name="Yadav S."/>
            <person name="Young G."/>
            <person name="Yu Q."/>
            <person name="Zembek L."/>
            <person name="Zhong D."/>
            <person name="Zimmer A."/>
            <person name="Zwirko Z."/>
            <person name="Jaffe D.B."/>
            <person name="Alvarez P."/>
            <person name="Brockman W."/>
            <person name="Butler J."/>
            <person name="Chin C."/>
            <person name="Gnerre S."/>
            <person name="Grabherr M."/>
            <person name="Kleber M."/>
            <person name="Mauceli E."/>
            <person name="MacCallum I."/>
        </authorList>
    </citation>
    <scope>NUCLEOTIDE SEQUENCE [LARGE SCALE GENOMIC DNA]</scope>
    <source>
        <strain evidence="2">Tucson 15010-1051.87</strain>
    </source>
</reference>
<sequence length="65" mass="7114">MYCSPSRDSAACSLLAHLRPLALVKGLAEKANSHSRLKDLRTLINSKDFYESNKATPARIGLILS</sequence>
<dbReference type="EMBL" id="CH940649">
    <property type="protein sequence ID" value="KRF81041.1"/>
    <property type="molecule type" value="Genomic_DNA"/>
</dbReference>
<evidence type="ECO:0000313" key="1">
    <source>
        <dbReference type="EMBL" id="KRF81041.1"/>
    </source>
</evidence>
<name>A0A0Q9WGS1_DROVI</name>
<dbReference type="SMR" id="A0A0Q9WGS1"/>
<keyword evidence="2" id="KW-1185">Reference proteome</keyword>
<proteinExistence type="predicted"/>
<accession>A0A0Q9WGS1</accession>
<dbReference type="AlphaFoldDB" id="A0A0Q9WGS1"/>
<organism evidence="1 2">
    <name type="scientific">Drosophila virilis</name>
    <name type="common">Fruit fly</name>
    <dbReference type="NCBI Taxonomy" id="7244"/>
    <lineage>
        <taxon>Eukaryota</taxon>
        <taxon>Metazoa</taxon>
        <taxon>Ecdysozoa</taxon>
        <taxon>Arthropoda</taxon>
        <taxon>Hexapoda</taxon>
        <taxon>Insecta</taxon>
        <taxon>Pterygota</taxon>
        <taxon>Neoptera</taxon>
        <taxon>Endopterygota</taxon>
        <taxon>Diptera</taxon>
        <taxon>Brachycera</taxon>
        <taxon>Muscomorpha</taxon>
        <taxon>Ephydroidea</taxon>
        <taxon>Drosophilidae</taxon>
        <taxon>Drosophila</taxon>
    </lineage>
</organism>
<dbReference type="Proteomes" id="UP000008792">
    <property type="component" value="Unassembled WGS sequence"/>
</dbReference>